<evidence type="ECO:0000256" key="2">
    <source>
        <dbReference type="SAM" id="Phobius"/>
    </source>
</evidence>
<feature type="compositionally biased region" description="Basic and acidic residues" evidence="1">
    <location>
        <begin position="156"/>
        <end position="168"/>
    </location>
</feature>
<reference evidence="4" key="1">
    <citation type="journal article" date="2023" name="Commun. Biol.">
        <title>Genome analysis of Parmales, the sister group of diatoms, reveals the evolutionary specialization of diatoms from phago-mixotrophs to photoautotrophs.</title>
        <authorList>
            <person name="Ban H."/>
            <person name="Sato S."/>
            <person name="Yoshikawa S."/>
            <person name="Yamada K."/>
            <person name="Nakamura Y."/>
            <person name="Ichinomiya M."/>
            <person name="Sato N."/>
            <person name="Blanc-Mathieu R."/>
            <person name="Endo H."/>
            <person name="Kuwata A."/>
            <person name="Ogata H."/>
        </authorList>
    </citation>
    <scope>NUCLEOTIDE SEQUENCE [LARGE SCALE GENOMIC DNA]</scope>
    <source>
        <strain evidence="4">NIES 3699</strain>
    </source>
</reference>
<dbReference type="Proteomes" id="UP001165160">
    <property type="component" value="Unassembled WGS sequence"/>
</dbReference>
<feature type="transmembrane region" description="Helical" evidence="2">
    <location>
        <begin position="36"/>
        <end position="57"/>
    </location>
</feature>
<sequence length="181" mass="19792">MGSTLFISTTSARCLMNANLLTPVAKQCGNPLIPSFLVSVFLVFAWGLGIVVPPLLVAQKTLSWTDVIATRMSKFEGAQLLLFGTAATITLILFANLDEEGGDFTLLLQFLTVGFVSTISVLLFLVIYEAVVKPLMFPSTLNNTSNKEDDNDNDNDNDKDKDNNRQLDDADSFNFNMGEVV</sequence>
<organism evidence="3 4">
    <name type="scientific">Triparma verrucosa</name>
    <dbReference type="NCBI Taxonomy" id="1606542"/>
    <lineage>
        <taxon>Eukaryota</taxon>
        <taxon>Sar</taxon>
        <taxon>Stramenopiles</taxon>
        <taxon>Ochrophyta</taxon>
        <taxon>Bolidophyceae</taxon>
        <taxon>Parmales</taxon>
        <taxon>Triparmaceae</taxon>
        <taxon>Triparma</taxon>
    </lineage>
</organism>
<feature type="transmembrane region" description="Helical" evidence="2">
    <location>
        <begin position="107"/>
        <end position="128"/>
    </location>
</feature>
<proteinExistence type="predicted"/>
<feature type="region of interest" description="Disordered" evidence="1">
    <location>
        <begin position="143"/>
        <end position="181"/>
    </location>
</feature>
<keyword evidence="2" id="KW-1133">Transmembrane helix</keyword>
<evidence type="ECO:0000313" key="3">
    <source>
        <dbReference type="EMBL" id="GMH91958.1"/>
    </source>
</evidence>
<accession>A0A9W7BSQ6</accession>
<evidence type="ECO:0000313" key="4">
    <source>
        <dbReference type="Proteomes" id="UP001165160"/>
    </source>
</evidence>
<dbReference type="EMBL" id="BRXX01000122">
    <property type="protein sequence ID" value="GMH91958.1"/>
    <property type="molecule type" value="Genomic_DNA"/>
</dbReference>
<comment type="caution">
    <text evidence="3">The sequence shown here is derived from an EMBL/GenBank/DDBJ whole genome shotgun (WGS) entry which is preliminary data.</text>
</comment>
<gene>
    <name evidence="3" type="ORF">TrVE_jg872</name>
</gene>
<protein>
    <submittedName>
        <fullName evidence="3">Uncharacterized protein</fullName>
    </submittedName>
</protein>
<name>A0A9W7BSQ6_9STRA</name>
<dbReference type="AlphaFoldDB" id="A0A9W7BSQ6"/>
<keyword evidence="2" id="KW-0472">Membrane</keyword>
<feature type="transmembrane region" description="Helical" evidence="2">
    <location>
        <begin position="78"/>
        <end position="95"/>
    </location>
</feature>
<keyword evidence="4" id="KW-1185">Reference proteome</keyword>
<keyword evidence="2" id="KW-0812">Transmembrane</keyword>
<evidence type="ECO:0000256" key="1">
    <source>
        <dbReference type="SAM" id="MobiDB-lite"/>
    </source>
</evidence>